<sequence length="1817" mass="204979">MVEEAIAILQQAGFDLTAREIAEIFWLAIHLDQPIDQSEEPEQPLPQQPSQSSTVSQDQSQQPQKRSPPSTVSQDQSQQPPNKTPDIQADTQESPLPEVTKPGADVYLRSSKPNKTKESREAIPIKVPAAVALRNSLALGRALRPLMRKVPSATETILDEEATVYQIAESNIWLPVLKPASERWLELALVVEKTSSTAVWKQTITELQHLVKHHGAFRDVRTWELRITETKVNLFPQTSTGRYDSTPHPPQVLIDPKKQRLILLVSDCISVAWRRQLIQPVLELWGRNGLLTILQLLPERLWERTALGSETPVQLHSLSPGVVNSQLIVKPWDEDDIGLLLEVGNREQGTGNSKSIQNKSSINVPVVTLEPYPLLAWSQVIAGQGNVSTVGFNFDVSEKPQAQRIAVDGELTQAQLTAPALVSRFRATASPMARRLAGLMAAAPVSLPVVQLIQQTLLPKSAQIHVAEVFMSGLLQSIKPVDQDSNPDYIEYDFKPGVRELLVDSVPISKTVSVIDKVSEFVANQLGLSVQDFEGRLLTPKTASNDGLEAKIRPFAHLKAQVLRRLGGEYARLAEELLISETPTSANPSSQDYLQFLMEVFQATVDSNSDPTVVYPLLQANLDKLDDNLIDILQTWASARFSELEPEIAEDIANTIWEFSNLIKDFPLGNKASNIEIAIAGYEQLLIVFTREVFPVDWATTQNNLGSAYYDRITGQKAQNLEEAIACYQSALEVRTREGFPIDWASTQNNLGIAYSNRITGEKAQNLEDAIACFQSALEVRTREAFPIDWAMTQNNLGLAYSERITGEKAQNLEDAIACYQLALSVFTRDAFPIDWATTQNNLGLAYSERITGEKAQNLENAIACYQSALEVGTRQAFPYDWASTQNHLGNAYLYRITGDKAQNLEDAIACYQSALEVRTREGFPIEWARTQNNLGSAYHERITGPKAQNLEEAIACYQLALSVYTRDAFPMDWASTQNNLGSAYLQRITGEKARNLEDAIACYQQALRVTTFEAFPYEWATTQTNLGNAYRNRIRGEKAQNIEEAIACYQQALRVTTFEAFPYEWATTQTNLGNACRNRITGQKAQNLEYAIACYQQALRVTTFEAFPYAWATTQTNLGNAYRNRITGQKTQNLEDAITCYQQALRVTTFEAFPIEWATTQTNLGNAYRNRIKGEKAQNIEEAIACYQQALRVTTFEAFPIEWATTQTNLGNAYRNRITGQKAQNLEDAIACYQQALRVYTYEAFPREYLDTQNKLAFAYQYTQNFPEAYKTFDAVIKTVESLREEIIFGSGVEEYKTKLAEEWNKVYRGMVEVCLELGNIREAIEYVERSKTRNLVEQILSRDLKTIFPPDVVTQLEQYRDEIAAGQYQIQHGKADNPTALAQHLQELRQQRNDLRDQYLPIGYSFNFDKFQNNLDDHTAVVELYITGDKLLTFIFTRQTKQPIVWQSAPQDLDELVNWRNEYLQSYHTNKSDSQNDLNNRLQLLSQIIHIDDIIQQIPRNCDRLILIPHRYLHLFPLHALPINSHQGEATSGILMDCFPAGVSYAPSCQLLQLLQTRRRPDFTHLFAVQDPLNDLSYSKMEVEVIKSYFNPPPDTEVLVEKAATKAAIDHKPLNTYHCLHFSCQGYFNYQEPRKSALILANPLLSRASAELDPEQHLVLNNDNVIDLDKCLTLDDICALKLDQCRLVTLSACETGLIDYTNTSDEYISFASGFLVAGSPAVVSSLWTLNDQSTALLMIKFYQNLLNQMSLAVALNQAQLWLRNSTVSQLLACSRQLPLDKSSIRNIEQSLDWFDPDEQPFQSPYYWAAFFLIGE</sequence>
<accession>F4XXA8</accession>
<dbReference type="Pfam" id="PF08238">
    <property type="entry name" value="Sel1"/>
    <property type="match status" value="8"/>
</dbReference>
<feature type="domain" description="CHAT" evidence="2">
    <location>
        <begin position="1494"/>
        <end position="1817"/>
    </location>
</feature>
<dbReference type="Proteomes" id="UP000003959">
    <property type="component" value="Unassembled WGS sequence"/>
</dbReference>
<name>F4XXA8_9CYAN</name>
<dbReference type="Pfam" id="PF14938">
    <property type="entry name" value="SNAP"/>
    <property type="match status" value="1"/>
</dbReference>
<feature type="region of interest" description="Disordered" evidence="1">
    <location>
        <begin position="36"/>
        <end position="120"/>
    </location>
</feature>
<dbReference type="Pfam" id="PF13374">
    <property type="entry name" value="TPR_10"/>
    <property type="match status" value="2"/>
</dbReference>
<feature type="compositionally biased region" description="Polar residues" evidence="1">
    <location>
        <begin position="71"/>
        <end position="81"/>
    </location>
</feature>
<dbReference type="InterPro" id="IPR006597">
    <property type="entry name" value="Sel1-like"/>
</dbReference>
<dbReference type="InterPro" id="IPR047738">
    <property type="entry name" value="SAV_2336-like_N"/>
</dbReference>
<dbReference type="InterPro" id="IPR024983">
    <property type="entry name" value="CHAT_dom"/>
</dbReference>
<dbReference type="InterPro" id="IPR019734">
    <property type="entry name" value="TPR_rpt"/>
</dbReference>
<evidence type="ECO:0000313" key="4">
    <source>
        <dbReference type="Proteomes" id="UP000003959"/>
    </source>
</evidence>
<dbReference type="SMART" id="SM00671">
    <property type="entry name" value="SEL1"/>
    <property type="match status" value="11"/>
</dbReference>
<dbReference type="HOGENOM" id="CLU_237705_0_0_3"/>
<feature type="compositionally biased region" description="Low complexity" evidence="1">
    <location>
        <begin position="48"/>
        <end position="70"/>
    </location>
</feature>
<dbReference type="OrthoDB" id="433986at2"/>
<reference evidence="4" key="1">
    <citation type="journal article" date="2011" name="Proc. Natl. Acad. Sci. U.S.A.">
        <title>Genomic insights into the physiology and ecology of the marine filamentous cyanobacterium Lyngbya majuscula.</title>
        <authorList>
            <person name="Jones A.C."/>
            <person name="Monroe E.A."/>
            <person name="Podell S."/>
            <person name="Hess W.R."/>
            <person name="Klages S."/>
            <person name="Esquenazi E."/>
            <person name="Niessen S."/>
            <person name="Hoover H."/>
            <person name="Rothmann M."/>
            <person name="Lasken R.S."/>
            <person name="Yates J.R.III."/>
            <person name="Reinhardt R."/>
            <person name="Kube M."/>
            <person name="Burkart M.D."/>
            <person name="Allen E.E."/>
            <person name="Dorrestein P.C."/>
            <person name="Gerwick W.H."/>
            <person name="Gerwick L."/>
        </authorList>
    </citation>
    <scope>NUCLEOTIDE SEQUENCE [LARGE SCALE GENOMIC DNA]</scope>
    <source>
        <strain evidence="4">3L</strain>
    </source>
</reference>
<dbReference type="RefSeq" id="WP_009149137.1">
    <property type="nucleotide sequence ID" value="NZ_MKZR01000001.1"/>
</dbReference>
<gene>
    <name evidence="3" type="ORF">LYNGBM3L_46720</name>
</gene>
<dbReference type="EMBL" id="GL890946">
    <property type="protein sequence ID" value="EGJ30767.1"/>
    <property type="molecule type" value="Genomic_DNA"/>
</dbReference>
<dbReference type="PANTHER" id="PTHR10098">
    <property type="entry name" value="RAPSYN-RELATED"/>
    <property type="match status" value="1"/>
</dbReference>
<dbReference type="SUPFAM" id="SSF48452">
    <property type="entry name" value="TPR-like"/>
    <property type="match status" value="4"/>
</dbReference>
<dbReference type="Pfam" id="PF12770">
    <property type="entry name" value="CHAT"/>
    <property type="match status" value="1"/>
</dbReference>
<dbReference type="eggNOG" id="COG4995">
    <property type="taxonomic scope" value="Bacteria"/>
</dbReference>
<dbReference type="eggNOG" id="COG0457">
    <property type="taxonomic scope" value="Bacteria"/>
</dbReference>
<evidence type="ECO:0000256" key="1">
    <source>
        <dbReference type="SAM" id="MobiDB-lite"/>
    </source>
</evidence>
<proteinExistence type="predicted"/>
<protein>
    <recommendedName>
        <fullName evidence="2">CHAT domain-containing protein</fullName>
    </recommendedName>
</protein>
<dbReference type="Gene3D" id="1.25.40.10">
    <property type="entry name" value="Tetratricopeptide repeat domain"/>
    <property type="match status" value="6"/>
</dbReference>
<evidence type="ECO:0000259" key="2">
    <source>
        <dbReference type="Pfam" id="PF12770"/>
    </source>
</evidence>
<evidence type="ECO:0000313" key="3">
    <source>
        <dbReference type="EMBL" id="EGJ30767.1"/>
    </source>
</evidence>
<dbReference type="NCBIfam" id="NF041121">
    <property type="entry name" value="SAV_2336_NTERM"/>
    <property type="match status" value="1"/>
</dbReference>
<keyword evidence="4" id="KW-1185">Reference proteome</keyword>
<dbReference type="SMART" id="SM00028">
    <property type="entry name" value="TPR"/>
    <property type="match status" value="13"/>
</dbReference>
<organism evidence="3 4">
    <name type="scientific">Moorena producens 3L</name>
    <dbReference type="NCBI Taxonomy" id="489825"/>
    <lineage>
        <taxon>Bacteria</taxon>
        <taxon>Bacillati</taxon>
        <taxon>Cyanobacteriota</taxon>
        <taxon>Cyanophyceae</taxon>
        <taxon>Coleofasciculales</taxon>
        <taxon>Coleofasciculaceae</taxon>
        <taxon>Moorena</taxon>
    </lineage>
</organism>
<dbReference type="InterPro" id="IPR011990">
    <property type="entry name" value="TPR-like_helical_dom_sf"/>
</dbReference>
<dbReference type="eggNOG" id="COG1262">
    <property type="taxonomic scope" value="Bacteria"/>
</dbReference>